<evidence type="ECO:0000256" key="4">
    <source>
        <dbReference type="SAM" id="SignalP"/>
    </source>
</evidence>
<dbReference type="PANTHER" id="PTHR30189">
    <property type="entry name" value="LPS-ASSEMBLY PROTEIN"/>
    <property type="match status" value="1"/>
</dbReference>
<evidence type="ECO:0000256" key="3">
    <source>
        <dbReference type="ARBA" id="ARBA00023237"/>
    </source>
</evidence>
<proteinExistence type="inferred from homology"/>
<dbReference type="InterPro" id="IPR050218">
    <property type="entry name" value="LptD"/>
</dbReference>
<feature type="domain" description="LptD C-terminal" evidence="6">
    <location>
        <begin position="277"/>
        <end position="624"/>
    </location>
</feature>
<keyword evidence="2" id="KW-0472">Membrane</keyword>
<keyword evidence="1 4" id="KW-0732">Signal</keyword>
<organism evidence="7 8">
    <name type="scientific">Candidatus Zymogenus saltonus</name>
    <dbReference type="NCBI Taxonomy" id="2844893"/>
    <lineage>
        <taxon>Bacteria</taxon>
        <taxon>Deltaproteobacteria</taxon>
        <taxon>Candidatus Zymogenia</taxon>
        <taxon>Candidatus Zymogeniales</taxon>
        <taxon>Candidatus Zymogenaceae</taxon>
        <taxon>Candidatus Zymogenus</taxon>
    </lineage>
</organism>
<dbReference type="Gene3D" id="2.60.450.10">
    <property type="entry name" value="Lipopolysaccharide (LPS) transport protein A like domain"/>
    <property type="match status" value="1"/>
</dbReference>
<dbReference type="EMBL" id="JAFGIX010000086">
    <property type="protein sequence ID" value="MBN1574653.1"/>
    <property type="molecule type" value="Genomic_DNA"/>
</dbReference>
<dbReference type="Proteomes" id="UP000809273">
    <property type="component" value="Unassembled WGS sequence"/>
</dbReference>
<dbReference type="Pfam" id="PF04453">
    <property type="entry name" value="LptD"/>
    <property type="match status" value="1"/>
</dbReference>
<dbReference type="GO" id="GO:0015920">
    <property type="term" value="P:lipopolysaccharide transport"/>
    <property type="evidence" value="ECO:0007669"/>
    <property type="project" value="InterPro"/>
</dbReference>
<evidence type="ECO:0000259" key="5">
    <source>
        <dbReference type="Pfam" id="PF03968"/>
    </source>
</evidence>
<dbReference type="GO" id="GO:0043165">
    <property type="term" value="P:Gram-negative-bacterium-type cell outer membrane assembly"/>
    <property type="evidence" value="ECO:0007669"/>
    <property type="project" value="InterPro"/>
</dbReference>
<feature type="chain" id="PRO_5039936055" evidence="4">
    <location>
        <begin position="25"/>
        <end position="720"/>
    </location>
</feature>
<dbReference type="AlphaFoldDB" id="A0A9D8PRD9"/>
<name>A0A9D8PRD9_9DELT</name>
<keyword evidence="3" id="KW-0998">Cell outer membrane</keyword>
<reference evidence="7" key="1">
    <citation type="journal article" date="2021" name="Environ. Microbiol.">
        <title>Genomic characterization of three novel Desulfobacterota classes expand the metabolic and phylogenetic diversity of the phylum.</title>
        <authorList>
            <person name="Murphy C.L."/>
            <person name="Biggerstaff J."/>
            <person name="Eichhorn A."/>
            <person name="Ewing E."/>
            <person name="Shahan R."/>
            <person name="Soriano D."/>
            <person name="Stewart S."/>
            <person name="VanMol K."/>
            <person name="Walker R."/>
            <person name="Walters P."/>
            <person name="Elshahed M.S."/>
            <person name="Youssef N.H."/>
        </authorList>
    </citation>
    <scope>NUCLEOTIDE SEQUENCE</scope>
    <source>
        <strain evidence="7">Zod_Metabat.24</strain>
    </source>
</reference>
<comment type="caution">
    <text evidence="7">The sequence shown here is derived from an EMBL/GenBank/DDBJ whole genome shotgun (WGS) entry which is preliminary data.</text>
</comment>
<evidence type="ECO:0000256" key="1">
    <source>
        <dbReference type="ARBA" id="ARBA00022729"/>
    </source>
</evidence>
<dbReference type="InterPro" id="IPR005653">
    <property type="entry name" value="OstA-like_N"/>
</dbReference>
<evidence type="ECO:0000256" key="2">
    <source>
        <dbReference type="ARBA" id="ARBA00023136"/>
    </source>
</evidence>
<dbReference type="GO" id="GO:0009279">
    <property type="term" value="C:cell outer membrane"/>
    <property type="evidence" value="ECO:0007669"/>
    <property type="project" value="InterPro"/>
</dbReference>
<feature type="signal peptide" evidence="4">
    <location>
        <begin position="1"/>
        <end position="24"/>
    </location>
</feature>
<accession>A0A9D8PRD9</accession>
<dbReference type="HAMAP" id="MF_01411">
    <property type="entry name" value="LPS_assembly_LptD"/>
    <property type="match status" value="1"/>
</dbReference>
<sequence>MFKRKYLFTYVVLFILSASTVSFAQFKDMDFGDKTIPILISADMLTYDRENAVYTAEGNVEITRGNALLKADKVTLWAETKMAEAEGNVSLYDGEDKVEGDLVKIKMDTQTGIIYNGMIFYAEKNFYISGKELEKLGEKDYHLLRGTFTTCDGESPAWKIKAREADLTVEGYATAWGSSFHVKEIPVLYWPYAIIPVKTKRQSGFLIPRVGFSDESGAKFLFSYFWAINKSTDATIVTDIMTKRGVKLGLEYRYFLKENLKGQTNFSFIEDLIKDDFRWAFNFDHEQELPWNVYTIWDINLVSDDDYYDDLGSFYDDLIKSKPRYLTSKVSFKKEVSWADFYINFIYRDDMDDKKDRKTIQVLPEFLFITKPYNIPGTPLVFDMDSSFSNFYRKRGVRGMRVDARPGLTAPIAMGPVTVEPWIDGIFTWWWPENDRDYPSSMDRFTFETGVKTHADYSWTYDTDLGSFNSIEYTLSPAVGYTFSPYIDQNKYPRLDDKDRVWGKSILSFALINSLAGNVASPERDALTRNLLNLELGVNIDFDKDPDSVPYDVHGNYITTYAILSSKPSDYLNLTFKTEYDHFLDDFTLISGGITLKDLRGDYLSVSYNNVSKHVYKKDEERFRLREYEYINGELKFVVYDDLDLYFYSINYLRSGDDSEDEEENEIGPDYLGIGIDYHPQCWGVYLELYRKRWEHEDNSEDYGFMLTLTLEGLGSMRFR</sequence>
<feature type="domain" description="Organic solvent tolerance-like N-terminal" evidence="5">
    <location>
        <begin position="40"/>
        <end position="131"/>
    </location>
</feature>
<dbReference type="GO" id="GO:1990351">
    <property type="term" value="C:transporter complex"/>
    <property type="evidence" value="ECO:0007669"/>
    <property type="project" value="TreeGrafter"/>
</dbReference>
<reference evidence="7" key="2">
    <citation type="submission" date="2021-01" db="EMBL/GenBank/DDBJ databases">
        <authorList>
            <person name="Hahn C.R."/>
            <person name="Youssef N.H."/>
            <person name="Elshahed M."/>
        </authorList>
    </citation>
    <scope>NUCLEOTIDE SEQUENCE</scope>
    <source>
        <strain evidence="7">Zod_Metabat.24</strain>
    </source>
</reference>
<dbReference type="InterPro" id="IPR020889">
    <property type="entry name" value="LipoPS_assembly_LptD"/>
</dbReference>
<evidence type="ECO:0000313" key="8">
    <source>
        <dbReference type="Proteomes" id="UP000809273"/>
    </source>
</evidence>
<dbReference type="InterPro" id="IPR007543">
    <property type="entry name" value="LptD_C"/>
</dbReference>
<dbReference type="PANTHER" id="PTHR30189:SF1">
    <property type="entry name" value="LPS-ASSEMBLY PROTEIN LPTD"/>
    <property type="match status" value="1"/>
</dbReference>
<evidence type="ECO:0000313" key="7">
    <source>
        <dbReference type="EMBL" id="MBN1574653.1"/>
    </source>
</evidence>
<protein>
    <submittedName>
        <fullName evidence="7">LPS-assembly protein LptD</fullName>
    </submittedName>
</protein>
<dbReference type="Pfam" id="PF03968">
    <property type="entry name" value="LptD_N"/>
    <property type="match status" value="1"/>
</dbReference>
<gene>
    <name evidence="7" type="ORF">JW984_15760</name>
</gene>
<evidence type="ECO:0000259" key="6">
    <source>
        <dbReference type="Pfam" id="PF04453"/>
    </source>
</evidence>